<evidence type="ECO:0000313" key="1">
    <source>
        <dbReference type="EMBL" id="MFD2114284.1"/>
    </source>
</evidence>
<keyword evidence="1" id="KW-0238">DNA-binding</keyword>
<protein>
    <submittedName>
        <fullName evidence="1">MmcQ/YjbR family DNA-binding protein</fullName>
    </submittedName>
</protein>
<organism evidence="1 2">
    <name type="scientific">Paenibacillus yanchengensis</name>
    <dbReference type="NCBI Taxonomy" id="2035833"/>
    <lineage>
        <taxon>Bacteria</taxon>
        <taxon>Bacillati</taxon>
        <taxon>Bacillota</taxon>
        <taxon>Bacilli</taxon>
        <taxon>Bacillales</taxon>
        <taxon>Paenibacillaceae</taxon>
        <taxon>Paenibacillus</taxon>
    </lineage>
</organism>
<sequence length="120" mass="14132">MNIDERKQVMILHGNTKQGAEVYFREDWQCHYFSLLGKCFGMMNNEVITLKGNPDENEMLRITYQDVVPGYYANKTHWNSIYLHTTELSSDEIKHFIDLSYALVYQKLTKKEKATITESE</sequence>
<accession>A0ABW4YFF3</accession>
<dbReference type="PANTHER" id="PTHR35145:SF1">
    <property type="entry name" value="CYTOPLASMIC PROTEIN"/>
    <property type="match status" value="1"/>
</dbReference>
<keyword evidence="2" id="KW-1185">Reference proteome</keyword>
<dbReference type="GO" id="GO:0003677">
    <property type="term" value="F:DNA binding"/>
    <property type="evidence" value="ECO:0007669"/>
    <property type="project" value="UniProtKB-KW"/>
</dbReference>
<dbReference type="Gene3D" id="3.90.1150.30">
    <property type="match status" value="1"/>
</dbReference>
<dbReference type="Proteomes" id="UP001597362">
    <property type="component" value="Unassembled WGS sequence"/>
</dbReference>
<dbReference type="RefSeq" id="WP_377769256.1">
    <property type="nucleotide sequence ID" value="NZ_JBHUHO010000003.1"/>
</dbReference>
<dbReference type="PANTHER" id="PTHR35145">
    <property type="entry name" value="CYTOPLASMIC PROTEIN-RELATED"/>
    <property type="match status" value="1"/>
</dbReference>
<reference evidence="2" key="1">
    <citation type="journal article" date="2019" name="Int. J. Syst. Evol. Microbiol.">
        <title>The Global Catalogue of Microorganisms (GCM) 10K type strain sequencing project: providing services to taxonomists for standard genome sequencing and annotation.</title>
        <authorList>
            <consortium name="The Broad Institute Genomics Platform"/>
            <consortium name="The Broad Institute Genome Sequencing Center for Infectious Disease"/>
            <person name="Wu L."/>
            <person name="Ma J."/>
        </authorList>
    </citation>
    <scope>NUCLEOTIDE SEQUENCE [LARGE SCALE GENOMIC DNA]</scope>
    <source>
        <strain evidence="2">GH52</strain>
    </source>
</reference>
<dbReference type="Pfam" id="PF04237">
    <property type="entry name" value="YjbR"/>
    <property type="match status" value="1"/>
</dbReference>
<dbReference type="EMBL" id="JBHUHO010000003">
    <property type="protein sequence ID" value="MFD2114284.1"/>
    <property type="molecule type" value="Genomic_DNA"/>
</dbReference>
<dbReference type="SUPFAM" id="SSF142906">
    <property type="entry name" value="YjbR-like"/>
    <property type="match status" value="1"/>
</dbReference>
<evidence type="ECO:0000313" key="2">
    <source>
        <dbReference type="Proteomes" id="UP001597362"/>
    </source>
</evidence>
<dbReference type="InterPro" id="IPR007351">
    <property type="entry name" value="YjbR"/>
</dbReference>
<dbReference type="InterPro" id="IPR038056">
    <property type="entry name" value="YjbR-like_sf"/>
</dbReference>
<dbReference type="InterPro" id="IPR058532">
    <property type="entry name" value="YjbR/MT2646/Rv2570-like"/>
</dbReference>
<comment type="caution">
    <text evidence="1">The sequence shown here is derived from an EMBL/GenBank/DDBJ whole genome shotgun (WGS) entry which is preliminary data.</text>
</comment>
<proteinExistence type="predicted"/>
<gene>
    <name evidence="1" type="ORF">ACFSJH_00765</name>
</gene>
<name>A0ABW4YFF3_9BACL</name>